<comment type="caution">
    <text evidence="1">The sequence shown here is derived from an EMBL/GenBank/DDBJ whole genome shotgun (WGS) entry which is preliminary data.</text>
</comment>
<evidence type="ECO:0000313" key="1">
    <source>
        <dbReference type="EMBL" id="KAK6747904.1"/>
    </source>
</evidence>
<dbReference type="Proteomes" id="UP001303046">
    <property type="component" value="Unassembled WGS sequence"/>
</dbReference>
<organism evidence="1 2">
    <name type="scientific">Necator americanus</name>
    <name type="common">Human hookworm</name>
    <dbReference type="NCBI Taxonomy" id="51031"/>
    <lineage>
        <taxon>Eukaryota</taxon>
        <taxon>Metazoa</taxon>
        <taxon>Ecdysozoa</taxon>
        <taxon>Nematoda</taxon>
        <taxon>Chromadorea</taxon>
        <taxon>Rhabditida</taxon>
        <taxon>Rhabditina</taxon>
        <taxon>Rhabditomorpha</taxon>
        <taxon>Strongyloidea</taxon>
        <taxon>Ancylostomatidae</taxon>
        <taxon>Bunostominae</taxon>
        <taxon>Necator</taxon>
    </lineage>
</organism>
<evidence type="ECO:0000313" key="2">
    <source>
        <dbReference type="Proteomes" id="UP001303046"/>
    </source>
</evidence>
<accession>A0ABR1DBN5</accession>
<keyword evidence="2" id="KW-1185">Reference proteome</keyword>
<reference evidence="1 2" key="1">
    <citation type="submission" date="2023-08" db="EMBL/GenBank/DDBJ databases">
        <title>A Necator americanus chromosomal reference genome.</title>
        <authorList>
            <person name="Ilik V."/>
            <person name="Petrzelkova K.J."/>
            <person name="Pardy F."/>
            <person name="Fuh T."/>
            <person name="Niatou-Singa F.S."/>
            <person name="Gouil Q."/>
            <person name="Baker L."/>
            <person name="Ritchie M.E."/>
            <person name="Jex A.R."/>
            <person name="Gazzola D."/>
            <person name="Li H."/>
            <person name="Toshio Fujiwara R."/>
            <person name="Zhan B."/>
            <person name="Aroian R.V."/>
            <person name="Pafco B."/>
            <person name="Schwarz E.M."/>
        </authorList>
    </citation>
    <scope>NUCLEOTIDE SEQUENCE [LARGE SCALE GENOMIC DNA]</scope>
    <source>
        <strain evidence="1 2">Aroian</strain>
        <tissue evidence="1">Whole animal</tissue>
    </source>
</reference>
<name>A0ABR1DBN5_NECAM</name>
<gene>
    <name evidence="1" type="primary">Necator_chrIV.g14153</name>
    <name evidence="1" type="ORF">RB195_000859</name>
</gene>
<sequence>MLQSVQGEQLANLHAFRPNVEVQTSFMSALFFCLNVDGDRTDLDECSGAANVSFVDATPCRQLFISSAVRGC</sequence>
<dbReference type="EMBL" id="JAVFWL010000004">
    <property type="protein sequence ID" value="KAK6747904.1"/>
    <property type="molecule type" value="Genomic_DNA"/>
</dbReference>
<protein>
    <submittedName>
        <fullName evidence="1">Uncharacterized protein</fullName>
    </submittedName>
</protein>
<proteinExistence type="predicted"/>